<reference evidence="1" key="1">
    <citation type="submission" date="2020-11" db="EMBL/GenBank/DDBJ databases">
        <authorList>
            <person name="Whitehead M."/>
        </authorList>
    </citation>
    <scope>NUCLEOTIDE SEQUENCE</scope>
    <source>
        <strain evidence="1">EGII</strain>
    </source>
</reference>
<comment type="caution">
    <text evidence="1">The sequence shown here is derived from an EMBL/GenBank/DDBJ whole genome shotgun (WGS) entry which is preliminary data.</text>
</comment>
<dbReference type="EMBL" id="CAJHJT010000056">
    <property type="protein sequence ID" value="CAD7012501.1"/>
    <property type="molecule type" value="Genomic_DNA"/>
</dbReference>
<protein>
    <submittedName>
        <fullName evidence="1">(Mediterranean fruit fly) hypothetical protein</fullName>
    </submittedName>
</protein>
<proteinExistence type="predicted"/>
<dbReference type="Proteomes" id="UP000606786">
    <property type="component" value="Unassembled WGS sequence"/>
</dbReference>
<organism evidence="1 2">
    <name type="scientific">Ceratitis capitata</name>
    <name type="common">Mediterranean fruit fly</name>
    <name type="synonym">Tephritis capitata</name>
    <dbReference type="NCBI Taxonomy" id="7213"/>
    <lineage>
        <taxon>Eukaryota</taxon>
        <taxon>Metazoa</taxon>
        <taxon>Ecdysozoa</taxon>
        <taxon>Arthropoda</taxon>
        <taxon>Hexapoda</taxon>
        <taxon>Insecta</taxon>
        <taxon>Pterygota</taxon>
        <taxon>Neoptera</taxon>
        <taxon>Endopterygota</taxon>
        <taxon>Diptera</taxon>
        <taxon>Brachycera</taxon>
        <taxon>Muscomorpha</taxon>
        <taxon>Tephritoidea</taxon>
        <taxon>Tephritidae</taxon>
        <taxon>Ceratitis</taxon>
        <taxon>Ceratitis</taxon>
    </lineage>
</organism>
<dbReference type="AlphaFoldDB" id="A0A811VBZ5"/>
<evidence type="ECO:0000313" key="1">
    <source>
        <dbReference type="EMBL" id="CAD7012501.1"/>
    </source>
</evidence>
<sequence length="80" mass="8840">MTSLHSTKRPSVQHFGENDTQVVLKVCNQPPGMVHGTRSSCRIETTANIDRASGGPLLLRFVRLVFCGKKSVGIMSYDYD</sequence>
<evidence type="ECO:0000313" key="2">
    <source>
        <dbReference type="Proteomes" id="UP000606786"/>
    </source>
</evidence>
<accession>A0A811VBZ5</accession>
<name>A0A811VBZ5_CERCA</name>
<gene>
    <name evidence="1" type="ORF">CCAP1982_LOCUS20585</name>
</gene>
<keyword evidence="2" id="KW-1185">Reference proteome</keyword>